<keyword evidence="3" id="KW-1185">Reference proteome</keyword>
<comment type="caution">
    <text evidence="2">The sequence shown here is derived from an EMBL/GenBank/DDBJ whole genome shotgun (WGS) entry which is preliminary data.</text>
</comment>
<dbReference type="AlphaFoldDB" id="A0A2S6H6G1"/>
<dbReference type="Pfam" id="PF13723">
    <property type="entry name" value="Ketoacyl-synt_2"/>
    <property type="match status" value="1"/>
</dbReference>
<evidence type="ECO:0000313" key="2">
    <source>
        <dbReference type="EMBL" id="PPK73057.1"/>
    </source>
</evidence>
<dbReference type="Proteomes" id="UP000238071">
    <property type="component" value="Unassembled WGS sequence"/>
</dbReference>
<proteinExistence type="predicted"/>
<protein>
    <submittedName>
        <fullName evidence="2">Beta-ketoacyl synthase-like protein</fullName>
    </submittedName>
</protein>
<organism evidence="2 3">
    <name type="scientific">Methylobacter tundripaludum</name>
    <dbReference type="NCBI Taxonomy" id="173365"/>
    <lineage>
        <taxon>Bacteria</taxon>
        <taxon>Pseudomonadati</taxon>
        <taxon>Pseudomonadota</taxon>
        <taxon>Gammaproteobacteria</taxon>
        <taxon>Methylococcales</taxon>
        <taxon>Methylococcaceae</taxon>
        <taxon>Methylobacter</taxon>
    </lineage>
</organism>
<dbReference type="RefSeq" id="WP_104422332.1">
    <property type="nucleotide sequence ID" value="NZ_PTIY01000002.1"/>
</dbReference>
<reference evidence="2 3" key="1">
    <citation type="submission" date="2018-02" db="EMBL/GenBank/DDBJ databases">
        <title>Subsurface microbial communities from deep shales in Ohio and West Virginia, USA.</title>
        <authorList>
            <person name="Wrighton K."/>
        </authorList>
    </citation>
    <scope>NUCLEOTIDE SEQUENCE [LARGE SCALE GENOMIC DNA]</scope>
    <source>
        <strain evidence="2 3">OWC-G53F</strain>
    </source>
</reference>
<sequence length="243" mass="26484">MVLSKAVDFAVLNWNAWAPGVSSREDWLGGKAFVQAEKAALPATAPKTLQRRLSPLARAVFNAADGCRDGDKTLPIVFSSAHGEVNKSLEMLQSMQKGEEVSPTAFSLSVHNAISGLFSIAYANHQEITVIAPGQDGIAPAFIEALGLLQEHHSEVLMVLYDEPLSDFYPSQPFALNGPAVCALALRISLAGNGLPMRFSRSPARRDDGEHALQIFSFLKFLVSDDKALALGNHRHSWEWYKK</sequence>
<accession>A0A2S6H6G1</accession>
<feature type="domain" description="Beta-ketoacyl synthase-like N-terminal" evidence="1">
    <location>
        <begin position="41"/>
        <end position="240"/>
    </location>
</feature>
<evidence type="ECO:0000313" key="3">
    <source>
        <dbReference type="Proteomes" id="UP000238071"/>
    </source>
</evidence>
<name>A0A2S6H6G1_9GAMM</name>
<evidence type="ECO:0000259" key="1">
    <source>
        <dbReference type="Pfam" id="PF13723"/>
    </source>
</evidence>
<dbReference type="OrthoDB" id="9798676at2"/>
<dbReference type="InterPro" id="IPR014030">
    <property type="entry name" value="Ketoacyl_synth_N"/>
</dbReference>
<gene>
    <name evidence="2" type="ORF">B0F88_10236</name>
</gene>
<dbReference type="EMBL" id="PTIY01000002">
    <property type="protein sequence ID" value="PPK73057.1"/>
    <property type="molecule type" value="Genomic_DNA"/>
</dbReference>